<protein>
    <submittedName>
        <fullName evidence="9">Peptidase S1 domain-containing protein</fullName>
    </submittedName>
</protein>
<feature type="domain" description="Peptidase S1" evidence="7">
    <location>
        <begin position="75"/>
        <end position="301"/>
    </location>
</feature>
<reference evidence="8" key="1">
    <citation type="submission" date="2013-12" db="EMBL/GenBank/DDBJ databases">
        <authorList>
            <person name="Aslett M."/>
        </authorList>
    </citation>
    <scope>NUCLEOTIDE SEQUENCE [LARGE SCALE GENOMIC DNA]</scope>
    <source>
        <strain evidence="8">Lindley</strain>
    </source>
</reference>
<dbReference type="PANTHER" id="PTHR24276">
    <property type="entry name" value="POLYSERASE-RELATED"/>
    <property type="match status" value="1"/>
</dbReference>
<evidence type="ECO:0000259" key="7">
    <source>
        <dbReference type="PROSITE" id="PS50240"/>
    </source>
</evidence>
<dbReference type="InterPro" id="IPR001254">
    <property type="entry name" value="Trypsin_dom"/>
</dbReference>
<organism evidence="8 9">
    <name type="scientific">Globodera pallida</name>
    <name type="common">Potato cyst nematode worm</name>
    <name type="synonym">Heterodera pallida</name>
    <dbReference type="NCBI Taxonomy" id="36090"/>
    <lineage>
        <taxon>Eukaryota</taxon>
        <taxon>Metazoa</taxon>
        <taxon>Ecdysozoa</taxon>
        <taxon>Nematoda</taxon>
        <taxon>Chromadorea</taxon>
        <taxon>Rhabditida</taxon>
        <taxon>Tylenchina</taxon>
        <taxon>Tylenchomorpha</taxon>
        <taxon>Tylenchoidea</taxon>
        <taxon>Heteroderidae</taxon>
        <taxon>Heteroderinae</taxon>
        <taxon>Globodera</taxon>
    </lineage>
</organism>
<dbReference type="InterPro" id="IPR009003">
    <property type="entry name" value="Peptidase_S1_PA"/>
</dbReference>
<keyword evidence="3" id="KW-0720">Serine protease</keyword>
<evidence type="ECO:0000313" key="9">
    <source>
        <dbReference type="WBParaSite" id="GPLIN_000555200"/>
    </source>
</evidence>
<evidence type="ECO:0000256" key="4">
    <source>
        <dbReference type="ARBA" id="ARBA00023157"/>
    </source>
</evidence>
<keyword evidence="4" id="KW-1015">Disulfide bond</keyword>
<evidence type="ECO:0000256" key="2">
    <source>
        <dbReference type="ARBA" id="ARBA00022801"/>
    </source>
</evidence>
<dbReference type="PROSITE" id="PS50240">
    <property type="entry name" value="TRYPSIN_DOM"/>
    <property type="match status" value="1"/>
</dbReference>
<dbReference type="Pfam" id="PF00089">
    <property type="entry name" value="Trypsin"/>
    <property type="match status" value="1"/>
</dbReference>
<reference evidence="9" key="3">
    <citation type="submission" date="2016-06" db="UniProtKB">
        <authorList>
            <consortium name="WormBaseParasite"/>
        </authorList>
    </citation>
    <scope>IDENTIFICATION</scope>
</reference>
<feature type="chain" id="PRO_5008146779" evidence="6">
    <location>
        <begin position="19"/>
        <end position="570"/>
    </location>
</feature>
<keyword evidence="8" id="KW-1185">Reference proteome</keyword>
<dbReference type="InterPro" id="IPR050430">
    <property type="entry name" value="Peptidase_S1"/>
</dbReference>
<evidence type="ECO:0000256" key="3">
    <source>
        <dbReference type="ARBA" id="ARBA00022825"/>
    </source>
</evidence>
<reference evidence="8" key="2">
    <citation type="submission" date="2014-05" db="EMBL/GenBank/DDBJ databases">
        <title>The genome and life-stage specific transcriptomes of Globodera pallida elucidate key aspects of plant parasitism by a cyst nematode.</title>
        <authorList>
            <person name="Cotton J.A."/>
            <person name="Lilley C.J."/>
            <person name="Jones L.M."/>
            <person name="Kikuchi T."/>
            <person name="Reid A.J."/>
            <person name="Thorpe P."/>
            <person name="Tsai I.J."/>
            <person name="Beasley H."/>
            <person name="Blok V."/>
            <person name="Cock P.J.A."/>
            <person name="Van den Akker S.E."/>
            <person name="Holroyd N."/>
            <person name="Hunt M."/>
            <person name="Mantelin S."/>
            <person name="Naghra H."/>
            <person name="Pain A."/>
            <person name="Palomares-Rius J.E."/>
            <person name="Zarowiecki M."/>
            <person name="Berriman M."/>
            <person name="Jones J.T."/>
            <person name="Urwin P.E."/>
        </authorList>
    </citation>
    <scope>NUCLEOTIDE SEQUENCE [LARGE SCALE GENOMIC DNA]</scope>
    <source>
        <strain evidence="8">Lindley</strain>
    </source>
</reference>
<dbReference type="SUPFAM" id="SSF50494">
    <property type="entry name" value="Trypsin-like serine proteases"/>
    <property type="match status" value="1"/>
</dbReference>
<dbReference type="InterPro" id="IPR043504">
    <property type="entry name" value="Peptidase_S1_PA_chymotrypsin"/>
</dbReference>
<feature type="signal peptide" evidence="6">
    <location>
        <begin position="1"/>
        <end position="18"/>
    </location>
</feature>
<dbReference type="SMART" id="SM00020">
    <property type="entry name" value="Tryp_SPc"/>
    <property type="match status" value="1"/>
</dbReference>
<evidence type="ECO:0000313" key="8">
    <source>
        <dbReference type="Proteomes" id="UP000050741"/>
    </source>
</evidence>
<name>A0A183BY62_GLOPA</name>
<keyword evidence="1" id="KW-0645">Protease</keyword>
<dbReference type="Proteomes" id="UP000050741">
    <property type="component" value="Unassembled WGS sequence"/>
</dbReference>
<evidence type="ECO:0000256" key="1">
    <source>
        <dbReference type="ARBA" id="ARBA00022670"/>
    </source>
</evidence>
<sequence>MLLLTFLMLFAVNAIATGLETGEEEVPVFSAIATGAEPDEEEVLYAISTGVLPDEEEESRSTESRCPTKVPSNRILFGSHTGPYHDATYFVHLSIKESGDTMNQCSGVLFSPSLILTSAHCWEFAQINGSTAYAGVDDHQNVESGVSRKVKDFVLHPAYYAVNRYAFDLAIVEVEPAFDLVKGKLSTIGFASFEPAAFTSDRWSECQIAGNGQSFTEQGDKCSDKMNRLYMSGVLISLRCCNDAVSQLGKRWGHKFPTGTICLRNNSEAVCAGDSGSGVVCKYEPTGRKVLVGILRAGPQCCDLNNNKFNYPIEHNVIPLDIARRHHQQLDLSLNAVDENPGNDEQPQSEEEPEEASTKLNAVVSATTDGSVSSSSFTNSTCASINSRTTLGVNNNNSSTSAAGRQQRRVLAFQLDGAVHRRSNASKNPIQMLSNLFSSMMGERSSARKYGIKRQILQRTRSSLRRPQLVSLRSRGSIYHQQGDMLDMDNNGGCSSNGRENAFDMLLRFCDKPADIAFLRNHPDHMERLGIPVEQYSTILEELNFFLIKREQLREAEQRVRQRKQKREKK</sequence>
<evidence type="ECO:0000256" key="6">
    <source>
        <dbReference type="SAM" id="SignalP"/>
    </source>
</evidence>
<keyword evidence="6" id="KW-0732">Signal</keyword>
<dbReference type="Gene3D" id="2.40.10.10">
    <property type="entry name" value="Trypsin-like serine proteases"/>
    <property type="match status" value="1"/>
</dbReference>
<proteinExistence type="predicted"/>
<dbReference type="GO" id="GO:0006508">
    <property type="term" value="P:proteolysis"/>
    <property type="evidence" value="ECO:0007669"/>
    <property type="project" value="UniProtKB-KW"/>
</dbReference>
<dbReference type="WBParaSite" id="GPLIN_000555200">
    <property type="protein sequence ID" value="GPLIN_000555200"/>
    <property type="gene ID" value="GPLIN_000555200"/>
</dbReference>
<dbReference type="GO" id="GO:0004252">
    <property type="term" value="F:serine-type endopeptidase activity"/>
    <property type="evidence" value="ECO:0007669"/>
    <property type="project" value="InterPro"/>
</dbReference>
<feature type="region of interest" description="Disordered" evidence="5">
    <location>
        <begin position="336"/>
        <end position="358"/>
    </location>
</feature>
<accession>A0A183BY62</accession>
<dbReference type="PANTHER" id="PTHR24276:SF98">
    <property type="entry name" value="FI18310P1-RELATED"/>
    <property type="match status" value="1"/>
</dbReference>
<evidence type="ECO:0000256" key="5">
    <source>
        <dbReference type="SAM" id="MobiDB-lite"/>
    </source>
</evidence>
<keyword evidence="2" id="KW-0378">Hydrolase</keyword>
<dbReference type="AlphaFoldDB" id="A0A183BY62"/>